<evidence type="ECO:0000256" key="1">
    <source>
        <dbReference type="SAM" id="SignalP"/>
    </source>
</evidence>
<evidence type="ECO:0000313" key="2">
    <source>
        <dbReference type="EMBL" id="MFC6999814.1"/>
    </source>
</evidence>
<dbReference type="RefSeq" id="WP_066620577.1">
    <property type="nucleotide sequence ID" value="NZ_JBHSYQ010000016.1"/>
</dbReference>
<evidence type="ECO:0000313" key="3">
    <source>
        <dbReference type="Proteomes" id="UP001596405"/>
    </source>
</evidence>
<protein>
    <recommendedName>
        <fullName evidence="4">GLPGLI family protein</fullName>
    </recommendedName>
</protein>
<feature type="chain" id="PRO_5047540677" description="GLPGLI family protein" evidence="1">
    <location>
        <begin position="20"/>
        <end position="239"/>
    </location>
</feature>
<gene>
    <name evidence="2" type="ORF">ACFQHR_19415</name>
</gene>
<sequence length="239" mass="26090">MKTLLHTLLLLICCLQVVAQDIIVKRNADEINAKILEITPEVVKYKRFDYLDGPTISLAKSEIFMIKYANGTKEVITAATAPSQRPALANQYQEHPMQQVIKLAGPRVGFTLITGAQVQEAREEYNLSPFITQFGWQFETRIFTTSNGLSGLVEFVPLIGGLEQGKFIPSLNGIIGLRGAKGFEFGIGPNLTPTGAGLALALGTNFHTEGINFPVNLAVVPSNSGARFSLLFGFNSRKY</sequence>
<evidence type="ECO:0008006" key="4">
    <source>
        <dbReference type="Google" id="ProtNLM"/>
    </source>
</evidence>
<name>A0ABW2DPY1_9BACT</name>
<dbReference type="Proteomes" id="UP001596405">
    <property type="component" value="Unassembled WGS sequence"/>
</dbReference>
<reference evidence="3" key="1">
    <citation type="journal article" date="2019" name="Int. J. Syst. Evol. Microbiol.">
        <title>The Global Catalogue of Microorganisms (GCM) 10K type strain sequencing project: providing services to taxonomists for standard genome sequencing and annotation.</title>
        <authorList>
            <consortium name="The Broad Institute Genomics Platform"/>
            <consortium name="The Broad Institute Genome Sequencing Center for Infectious Disease"/>
            <person name="Wu L."/>
            <person name="Ma J."/>
        </authorList>
    </citation>
    <scope>NUCLEOTIDE SEQUENCE [LARGE SCALE GENOMIC DNA]</scope>
    <source>
        <strain evidence="3">CGMCC 4.7393</strain>
    </source>
</reference>
<keyword evidence="3" id="KW-1185">Reference proteome</keyword>
<accession>A0ABW2DPY1</accession>
<comment type="caution">
    <text evidence="2">The sequence shown here is derived from an EMBL/GenBank/DDBJ whole genome shotgun (WGS) entry which is preliminary data.</text>
</comment>
<proteinExistence type="predicted"/>
<dbReference type="EMBL" id="JBHSYQ010000016">
    <property type="protein sequence ID" value="MFC6999814.1"/>
    <property type="molecule type" value="Genomic_DNA"/>
</dbReference>
<keyword evidence="1" id="KW-0732">Signal</keyword>
<organism evidence="2 3">
    <name type="scientific">Rufibacter roseus</name>
    <dbReference type="NCBI Taxonomy" id="1567108"/>
    <lineage>
        <taxon>Bacteria</taxon>
        <taxon>Pseudomonadati</taxon>
        <taxon>Bacteroidota</taxon>
        <taxon>Cytophagia</taxon>
        <taxon>Cytophagales</taxon>
        <taxon>Hymenobacteraceae</taxon>
        <taxon>Rufibacter</taxon>
    </lineage>
</organism>
<feature type="signal peptide" evidence="1">
    <location>
        <begin position="1"/>
        <end position="19"/>
    </location>
</feature>